<evidence type="ECO:0000256" key="1">
    <source>
        <dbReference type="SAM" id="Coils"/>
    </source>
</evidence>
<keyword evidence="3" id="KW-1185">Reference proteome</keyword>
<dbReference type="Proteomes" id="UP000238707">
    <property type="component" value="Unassembled WGS sequence"/>
</dbReference>
<dbReference type="AlphaFoldDB" id="A0A2S7VPI4"/>
<evidence type="ECO:0000313" key="2">
    <source>
        <dbReference type="EMBL" id="PQJ63732.1"/>
    </source>
</evidence>
<keyword evidence="1" id="KW-0175">Coiled coil</keyword>
<proteinExistence type="predicted"/>
<dbReference type="EMBL" id="MSCI01000001">
    <property type="protein sequence ID" value="PQJ63732.1"/>
    <property type="molecule type" value="Genomic_DNA"/>
</dbReference>
<evidence type="ECO:0000313" key="3">
    <source>
        <dbReference type="Proteomes" id="UP000238707"/>
    </source>
</evidence>
<feature type="coiled-coil region" evidence="1">
    <location>
        <begin position="72"/>
        <end position="99"/>
    </location>
</feature>
<protein>
    <submittedName>
        <fullName evidence="2">Uncharacterized protein</fullName>
    </submittedName>
</protein>
<sequence length="101" mass="11444">MEPSKNTPPTIAEPCFSHSLRTKFTQVINGIKESRRVLEDASPDWSKVSPLKLVSTVKDYAIANFEAAREIFDSKVAALENLQQQIDELREQVKQIQGEEQ</sequence>
<organism evidence="2 3">
    <name type="scientific">Vibrio chagasii</name>
    <dbReference type="NCBI Taxonomy" id="170679"/>
    <lineage>
        <taxon>Bacteria</taxon>
        <taxon>Pseudomonadati</taxon>
        <taxon>Pseudomonadota</taxon>
        <taxon>Gammaproteobacteria</taxon>
        <taxon>Vibrionales</taxon>
        <taxon>Vibrionaceae</taxon>
        <taxon>Vibrio</taxon>
    </lineage>
</organism>
<comment type="caution">
    <text evidence="2">The sequence shown here is derived from an EMBL/GenBank/DDBJ whole genome shotgun (WGS) entry which is preliminary data.</text>
</comment>
<gene>
    <name evidence="2" type="ORF">BTO10_02645</name>
</gene>
<dbReference type="RefSeq" id="WP_105023479.1">
    <property type="nucleotide sequence ID" value="NZ_JAKEUA010000002.1"/>
</dbReference>
<accession>A0A2S7VPI4</accession>
<reference evidence="2 3" key="1">
    <citation type="submission" date="2016-12" db="EMBL/GenBank/DDBJ databases">
        <title>Diversity of luminous bacteria.</title>
        <authorList>
            <person name="Yoshizawa S."/>
            <person name="Kogure K."/>
        </authorList>
    </citation>
    <scope>NUCLEOTIDE SEQUENCE [LARGE SCALE GENOMIC DNA]</scope>
    <source>
        <strain evidence="2 3">LC2-408</strain>
    </source>
</reference>
<name>A0A2S7VPI4_9VIBR</name>